<comment type="caution">
    <text evidence="1">Lacks conserved residue(s) required for the propagation of feature annotation.</text>
</comment>
<dbReference type="InterPro" id="IPR016188">
    <property type="entry name" value="PurM-like_N"/>
</dbReference>
<dbReference type="SUPFAM" id="SSF55326">
    <property type="entry name" value="PurM N-terminal domain-like"/>
    <property type="match status" value="1"/>
</dbReference>
<keyword evidence="1" id="KW-0547">Nucleotide-binding</keyword>
<dbReference type="PIRSF" id="PIRSF005303">
    <property type="entry name" value="Thiam_monoph_kin"/>
    <property type="match status" value="1"/>
</dbReference>
<feature type="binding site" evidence="1">
    <location>
        <position position="51"/>
    </location>
    <ligand>
        <name>Mg(2+)</name>
        <dbReference type="ChEBI" id="CHEBI:18420"/>
        <label>4</label>
    </ligand>
</feature>
<feature type="binding site" evidence="1">
    <location>
        <position position="37"/>
    </location>
    <ligand>
        <name>Mg(2+)</name>
        <dbReference type="ChEBI" id="CHEBI:18420"/>
        <label>3</label>
    </ligand>
</feature>
<feature type="binding site" evidence="1">
    <location>
        <position position="130"/>
    </location>
    <ligand>
        <name>Mg(2+)</name>
        <dbReference type="ChEBI" id="CHEBI:18420"/>
        <label>1</label>
    </ligand>
</feature>
<dbReference type="PANTHER" id="PTHR30270">
    <property type="entry name" value="THIAMINE-MONOPHOSPHATE KINASE"/>
    <property type="match status" value="1"/>
</dbReference>
<dbReference type="Gene3D" id="3.30.1330.10">
    <property type="entry name" value="PurM-like, N-terminal domain"/>
    <property type="match status" value="1"/>
</dbReference>
<dbReference type="InterPro" id="IPR006283">
    <property type="entry name" value="ThiL-like"/>
</dbReference>
<proteinExistence type="inferred from homology"/>
<accession>A0A075UP08</accession>
<dbReference type="Gene3D" id="3.90.650.10">
    <property type="entry name" value="PurM-like C-terminal domain"/>
    <property type="match status" value="1"/>
</dbReference>
<dbReference type="SUPFAM" id="SSF56042">
    <property type="entry name" value="PurM C-terminal domain-like"/>
    <property type="match status" value="1"/>
</dbReference>
<evidence type="ECO:0000256" key="1">
    <source>
        <dbReference type="HAMAP-Rule" id="MF_02128"/>
    </source>
</evidence>
<comment type="catalytic activity">
    <reaction evidence="1">
        <text>thiamine phosphate + ATP = thiamine diphosphate + ADP</text>
        <dbReference type="Rhea" id="RHEA:15913"/>
        <dbReference type="ChEBI" id="CHEBI:30616"/>
        <dbReference type="ChEBI" id="CHEBI:37575"/>
        <dbReference type="ChEBI" id="CHEBI:58937"/>
        <dbReference type="ChEBI" id="CHEBI:456216"/>
        <dbReference type="EC" id="2.7.4.16"/>
    </reaction>
</comment>
<dbReference type="GO" id="GO:0009228">
    <property type="term" value="P:thiamine biosynthetic process"/>
    <property type="evidence" value="ECO:0007669"/>
    <property type="project" value="UniProtKB-KW"/>
</dbReference>
<keyword evidence="1" id="KW-0067">ATP-binding</keyword>
<dbReference type="NCBIfam" id="TIGR01379">
    <property type="entry name" value="thiL"/>
    <property type="match status" value="1"/>
</dbReference>
<feature type="binding site" evidence="1">
    <location>
        <position position="82"/>
    </location>
    <ligand>
        <name>Mg(2+)</name>
        <dbReference type="ChEBI" id="CHEBI:18420"/>
        <label>4</label>
    </ligand>
</feature>
<dbReference type="eggNOG" id="COG0611">
    <property type="taxonomic scope" value="Bacteria"/>
</dbReference>
<name>A0A075UP08_9PSEU</name>
<feature type="domain" description="PurM-like N-terminal" evidence="2">
    <location>
        <begin position="35"/>
        <end position="145"/>
    </location>
</feature>
<keyword evidence="1 4" id="KW-0808">Transferase</keyword>
<feature type="binding site" evidence="1">
    <location>
        <position position="82"/>
    </location>
    <ligand>
        <name>Mg(2+)</name>
        <dbReference type="ChEBI" id="CHEBI:18420"/>
        <label>2</label>
    </ligand>
</feature>
<evidence type="ECO:0000259" key="3">
    <source>
        <dbReference type="Pfam" id="PF02769"/>
    </source>
</evidence>
<dbReference type="AlphaFoldDB" id="A0A075UP08"/>
<dbReference type="InterPro" id="IPR010918">
    <property type="entry name" value="PurM-like_C_dom"/>
</dbReference>
<dbReference type="Pfam" id="PF00586">
    <property type="entry name" value="AIRS"/>
    <property type="match status" value="1"/>
</dbReference>
<dbReference type="Pfam" id="PF02769">
    <property type="entry name" value="AIRS_C"/>
    <property type="match status" value="1"/>
</dbReference>
<dbReference type="GO" id="GO:0005524">
    <property type="term" value="F:ATP binding"/>
    <property type="evidence" value="ECO:0007669"/>
    <property type="project" value="UniProtKB-UniRule"/>
</dbReference>
<keyword evidence="1" id="KW-0479">Metal-binding</keyword>
<comment type="function">
    <text evidence="1">Catalyzes the ATP-dependent phosphorylation of thiamine-monophosphate (TMP) to form thiamine-pyrophosphate (TPP), the active form of vitamin B1.</text>
</comment>
<comment type="pathway">
    <text evidence="1">Cofactor biosynthesis; thiamine diphosphate biosynthesis; thiamine diphosphate from thiamine phosphate: step 1/1.</text>
</comment>
<dbReference type="HOGENOM" id="CLU_046964_0_1_11"/>
<dbReference type="NCBIfam" id="NF004351">
    <property type="entry name" value="PRK05731.1-4"/>
    <property type="match status" value="1"/>
</dbReference>
<feature type="binding site" evidence="1">
    <location>
        <position position="37"/>
    </location>
    <ligand>
        <name>Mg(2+)</name>
        <dbReference type="ChEBI" id="CHEBI:18420"/>
        <label>4</label>
    </ligand>
</feature>
<sequence length="318" mass="32760">MSPNDGTVAGTGEFRLIEAVTAGRKQPESTLLGPGDDAAVVASPDGRTVASTDVLVQGVHFRLDWSSAEQVGRKAVAVNLTDIAAMGARPTSVLMGFACPSDTPTALVTELTQGMWLEADRAGIGIVGGDMVRADQIVISVTALGDLGGREPVTRSGARPGDVVAVCGRLGWAAAGLAVLGRGFRSPVSVVNAQRCPEPDYEAGIRAADGGATSMIDVSDGLLSDLGHIAEASGVGIDVRTADLDVSSRLTEVGTALGADPLKWVLTGGEDHAFAATFPSFAELPEGWTEIGVVTMPDSGVTVDGKRYGHDSGWQHWR</sequence>
<dbReference type="GO" id="GO:0009229">
    <property type="term" value="P:thiamine diphosphate biosynthetic process"/>
    <property type="evidence" value="ECO:0007669"/>
    <property type="project" value="UniProtKB-UniRule"/>
</dbReference>
<feature type="binding site" evidence="1">
    <location>
        <position position="219"/>
    </location>
    <ligand>
        <name>ATP</name>
        <dbReference type="ChEBI" id="CHEBI:30616"/>
    </ligand>
</feature>
<keyword evidence="5" id="KW-1185">Reference proteome</keyword>
<feature type="binding site" evidence="1">
    <location>
        <position position="52"/>
    </location>
    <ligand>
        <name>Mg(2+)</name>
        <dbReference type="ChEBI" id="CHEBI:18420"/>
        <label>1</label>
    </ligand>
</feature>
<feature type="binding site" evidence="1">
    <location>
        <position position="60"/>
    </location>
    <ligand>
        <name>substrate</name>
    </ligand>
</feature>
<keyword evidence="1 4" id="KW-0418">Kinase</keyword>
<feature type="domain" description="PurM-like C-terminal" evidence="3">
    <location>
        <begin position="159"/>
        <end position="250"/>
    </location>
</feature>
<keyword evidence="1" id="KW-0460">Magnesium</keyword>
<dbReference type="STRING" id="208439.AJAP_08795"/>
<comment type="similarity">
    <text evidence="1">Belongs to the thiamine-monophosphate kinase family.</text>
</comment>
<protein>
    <recommendedName>
        <fullName evidence="1">Thiamine-monophosphate kinase</fullName>
        <shortName evidence="1">TMP kinase</shortName>
        <shortName evidence="1">Thiamine-phosphate kinase</shortName>
        <ecNumber evidence="1">2.7.4.16</ecNumber>
    </recommendedName>
</protein>
<feature type="binding site" evidence="1">
    <location>
        <position position="220"/>
    </location>
    <ligand>
        <name>Mg(2+)</name>
        <dbReference type="ChEBI" id="CHEBI:18420"/>
        <label>5</label>
    </ligand>
</feature>
<dbReference type="EMBL" id="CP008953">
    <property type="protein sequence ID" value="AIG74658.1"/>
    <property type="molecule type" value="Genomic_DNA"/>
</dbReference>
<feature type="binding site" evidence="1">
    <location>
        <position position="53"/>
    </location>
    <ligand>
        <name>Mg(2+)</name>
        <dbReference type="ChEBI" id="CHEBI:18420"/>
        <label>2</label>
    </ligand>
</feature>
<dbReference type="PANTHER" id="PTHR30270:SF0">
    <property type="entry name" value="THIAMINE-MONOPHOSPHATE KINASE"/>
    <property type="match status" value="1"/>
</dbReference>
<reference evidence="4 5" key="1">
    <citation type="journal article" date="2014" name="J. Biotechnol.">
        <title>Complete genome sequence of the actinobacterium Amycolatopsis japonica MG417-CF17(T) (=DSM 44213T) producing (S,S)-N,N'-ethylenediaminedisuccinic acid.</title>
        <authorList>
            <person name="Stegmann E."/>
            <person name="Albersmeier A."/>
            <person name="Spohn M."/>
            <person name="Gert H."/>
            <person name="Weber T."/>
            <person name="Wohlleben W."/>
            <person name="Kalinowski J."/>
            <person name="Ruckert C."/>
        </authorList>
    </citation>
    <scope>NUCLEOTIDE SEQUENCE [LARGE SCALE GENOMIC DNA]</scope>
    <source>
        <strain evidence="5">MG417-CF17 (DSM 44213)</strain>
    </source>
</reference>
<dbReference type="GO" id="GO:0000287">
    <property type="term" value="F:magnesium ion binding"/>
    <property type="evidence" value="ECO:0007669"/>
    <property type="project" value="UniProtKB-UniRule"/>
</dbReference>
<keyword evidence="1" id="KW-0784">Thiamine biosynthesis</keyword>
<evidence type="ECO:0000313" key="5">
    <source>
        <dbReference type="Proteomes" id="UP000028492"/>
    </source>
</evidence>
<dbReference type="KEGG" id="aja:AJAP_08795"/>
<dbReference type="GO" id="GO:0009030">
    <property type="term" value="F:thiamine-phosphate kinase activity"/>
    <property type="evidence" value="ECO:0007669"/>
    <property type="project" value="UniProtKB-UniRule"/>
</dbReference>
<dbReference type="InterPro" id="IPR036921">
    <property type="entry name" value="PurM-like_N_sf"/>
</dbReference>
<feature type="binding site" evidence="1">
    <location>
        <begin position="129"/>
        <end position="130"/>
    </location>
    <ligand>
        <name>ATP</name>
        <dbReference type="ChEBI" id="CHEBI:30616"/>
    </ligand>
</feature>
<dbReference type="CDD" id="cd02194">
    <property type="entry name" value="ThiL"/>
    <property type="match status" value="1"/>
</dbReference>
<feature type="binding site" evidence="1">
    <location>
        <position position="155"/>
    </location>
    <ligand>
        <name>ATP</name>
        <dbReference type="ChEBI" id="CHEBI:30616"/>
    </ligand>
</feature>
<gene>
    <name evidence="1 4" type="primary">thiL</name>
    <name evidence="4" type="ORF">AJAP_08795</name>
</gene>
<evidence type="ECO:0000259" key="2">
    <source>
        <dbReference type="Pfam" id="PF00586"/>
    </source>
</evidence>
<evidence type="ECO:0000313" key="4">
    <source>
        <dbReference type="EMBL" id="AIG74658.1"/>
    </source>
</evidence>
<dbReference type="InterPro" id="IPR036676">
    <property type="entry name" value="PurM-like_C_sf"/>
</dbReference>
<feature type="binding site" evidence="1">
    <location>
        <position position="270"/>
    </location>
    <ligand>
        <name>substrate</name>
    </ligand>
</feature>
<feature type="binding site" evidence="1">
    <location>
        <position position="217"/>
    </location>
    <ligand>
        <name>Mg(2+)</name>
        <dbReference type="ChEBI" id="CHEBI:18420"/>
        <label>3</label>
    </ligand>
</feature>
<feature type="binding site" evidence="1">
    <location>
        <position position="314"/>
    </location>
    <ligand>
        <name>substrate</name>
    </ligand>
</feature>
<dbReference type="UniPathway" id="UPA00060">
    <property type="reaction ID" value="UER00142"/>
</dbReference>
<dbReference type="EC" id="2.7.4.16" evidence="1"/>
<dbReference type="Proteomes" id="UP000028492">
    <property type="component" value="Chromosome"/>
</dbReference>
<comment type="miscellaneous">
    <text evidence="1">Reaction mechanism of ThiL seems to utilize a direct, inline transfer of the gamma-phosphate of ATP to TMP rather than a phosphorylated enzyme intermediate.</text>
</comment>
<dbReference type="HAMAP" id="MF_02128">
    <property type="entry name" value="TMP_kinase"/>
    <property type="match status" value="1"/>
</dbReference>
<dbReference type="RefSeq" id="WP_037342083.1">
    <property type="nucleotide sequence ID" value="NZ_CP008953.1"/>
</dbReference>
<feature type="binding site" evidence="1">
    <location>
        <position position="53"/>
    </location>
    <ligand>
        <name>Mg(2+)</name>
        <dbReference type="ChEBI" id="CHEBI:18420"/>
        <label>1</label>
    </ligand>
</feature>
<feature type="binding site" evidence="1">
    <location>
        <position position="82"/>
    </location>
    <ligand>
        <name>Mg(2+)</name>
        <dbReference type="ChEBI" id="CHEBI:18420"/>
        <label>3</label>
    </ligand>
</feature>
<organism evidence="4 5">
    <name type="scientific">Amycolatopsis japonica</name>
    <dbReference type="NCBI Taxonomy" id="208439"/>
    <lineage>
        <taxon>Bacteria</taxon>
        <taxon>Bacillati</taxon>
        <taxon>Actinomycetota</taxon>
        <taxon>Actinomycetes</taxon>
        <taxon>Pseudonocardiales</taxon>
        <taxon>Pseudonocardiaceae</taxon>
        <taxon>Amycolatopsis</taxon>
        <taxon>Amycolatopsis japonica group</taxon>
    </lineage>
</organism>